<proteinExistence type="predicted"/>
<sequence>MKTLYCTAAAVVLSLLPTLSQAQTGATTAVGLEIPAPAPPSQGNFLTGAYVLGNYTPALATAGGMGYSVQPYLRYMVGPKARTRGFIQYSFAPYRLQAYNADPLYTPGGVALPANPGFAPLPMRGMQSNSFGNGMGQFSVGMPVRLGGSPVMLHVAGNALTNLLR</sequence>
<dbReference type="Proteomes" id="UP000199029">
    <property type="component" value="Unassembled WGS sequence"/>
</dbReference>
<dbReference type="EMBL" id="FOXS01000007">
    <property type="protein sequence ID" value="SFQ76766.1"/>
    <property type="molecule type" value="Genomic_DNA"/>
</dbReference>
<keyword evidence="3" id="KW-1185">Reference proteome</keyword>
<evidence type="ECO:0000313" key="3">
    <source>
        <dbReference type="Proteomes" id="UP000199029"/>
    </source>
</evidence>
<keyword evidence="1" id="KW-0732">Signal</keyword>
<protein>
    <submittedName>
        <fullName evidence="2">Uncharacterized protein</fullName>
    </submittedName>
</protein>
<organism evidence="2 3">
    <name type="scientific">Hymenobacter arizonensis</name>
    <name type="common">Siccationidurans arizonensis</name>
    <dbReference type="NCBI Taxonomy" id="1227077"/>
    <lineage>
        <taxon>Bacteria</taxon>
        <taxon>Pseudomonadati</taxon>
        <taxon>Bacteroidota</taxon>
        <taxon>Cytophagia</taxon>
        <taxon>Cytophagales</taxon>
        <taxon>Hymenobacteraceae</taxon>
        <taxon>Hymenobacter</taxon>
    </lineage>
</organism>
<feature type="signal peptide" evidence="1">
    <location>
        <begin position="1"/>
        <end position="22"/>
    </location>
</feature>
<feature type="chain" id="PRO_5011745385" evidence="1">
    <location>
        <begin position="23"/>
        <end position="165"/>
    </location>
</feature>
<dbReference type="OrthoDB" id="886507at2"/>
<evidence type="ECO:0000313" key="2">
    <source>
        <dbReference type="EMBL" id="SFQ76766.1"/>
    </source>
</evidence>
<gene>
    <name evidence="2" type="ORF">SAMN04515668_4248</name>
</gene>
<accession>A0A1I6B753</accession>
<dbReference type="RefSeq" id="WP_092678018.1">
    <property type="nucleotide sequence ID" value="NZ_FOXS01000007.1"/>
</dbReference>
<dbReference type="AlphaFoldDB" id="A0A1I6B753"/>
<reference evidence="3" key="1">
    <citation type="submission" date="2016-10" db="EMBL/GenBank/DDBJ databases">
        <authorList>
            <person name="Varghese N."/>
            <person name="Submissions S."/>
        </authorList>
    </citation>
    <scope>NUCLEOTIDE SEQUENCE [LARGE SCALE GENOMIC DNA]</scope>
    <source>
        <strain evidence="3">OR362-8,ATCC BAA-1266,JCM 13504</strain>
    </source>
</reference>
<name>A0A1I6B753_HYMAR</name>
<evidence type="ECO:0000256" key="1">
    <source>
        <dbReference type="SAM" id="SignalP"/>
    </source>
</evidence>
<dbReference type="STRING" id="1227077.SAMN04515668_4248"/>